<dbReference type="Proteomes" id="UP000265618">
    <property type="component" value="Unassembled WGS sequence"/>
</dbReference>
<evidence type="ECO:0000313" key="1">
    <source>
        <dbReference type="EMBL" id="GIQ92205.1"/>
    </source>
</evidence>
<feature type="non-terminal residue" evidence="1">
    <location>
        <position position="1"/>
    </location>
</feature>
<sequence length="74" mass="8299">VREGVSRGMADLRTATLLLAARSAERKGLLEAEKLRHGTTRARAVALMKGLDDRRKREVAEIKDQMAQLEAQRK</sequence>
<keyword evidence="2" id="KW-1185">Reference proteome</keyword>
<organism evidence="1 2">
    <name type="scientific">Kipferlia bialata</name>
    <dbReference type="NCBI Taxonomy" id="797122"/>
    <lineage>
        <taxon>Eukaryota</taxon>
        <taxon>Metamonada</taxon>
        <taxon>Carpediemonas-like organisms</taxon>
        <taxon>Kipferlia</taxon>
    </lineage>
</organism>
<accession>A0A9K3GRN8</accession>
<dbReference type="EMBL" id="BDIP01009191">
    <property type="protein sequence ID" value="GIQ92205.1"/>
    <property type="molecule type" value="Genomic_DNA"/>
</dbReference>
<feature type="non-terminal residue" evidence="1">
    <location>
        <position position="74"/>
    </location>
</feature>
<protein>
    <submittedName>
        <fullName evidence="1">Uncharacterized protein</fullName>
    </submittedName>
</protein>
<gene>
    <name evidence="1" type="ORF">KIPB_015849</name>
</gene>
<comment type="caution">
    <text evidence="1">The sequence shown here is derived from an EMBL/GenBank/DDBJ whole genome shotgun (WGS) entry which is preliminary data.</text>
</comment>
<reference evidence="1 2" key="1">
    <citation type="journal article" date="2018" name="PLoS ONE">
        <title>The draft genome of Kipferlia bialata reveals reductive genome evolution in fornicate parasites.</title>
        <authorList>
            <person name="Tanifuji G."/>
            <person name="Takabayashi S."/>
            <person name="Kume K."/>
            <person name="Takagi M."/>
            <person name="Nakayama T."/>
            <person name="Kamikawa R."/>
            <person name="Inagaki Y."/>
            <person name="Hashimoto T."/>
        </authorList>
    </citation>
    <scope>NUCLEOTIDE SEQUENCE [LARGE SCALE GENOMIC DNA]</scope>
    <source>
        <strain evidence="1">NY0173</strain>
    </source>
</reference>
<evidence type="ECO:0000313" key="2">
    <source>
        <dbReference type="Proteomes" id="UP000265618"/>
    </source>
</evidence>
<dbReference type="AlphaFoldDB" id="A0A9K3GRN8"/>
<name>A0A9K3GRN8_9EUKA</name>
<proteinExistence type="predicted"/>